<accession>A0A6J0BR04</accession>
<dbReference type="KEGG" id="nlo:107222201"/>
<dbReference type="Proteomes" id="UP000829291">
    <property type="component" value="Chromosome 3"/>
</dbReference>
<sequence>MLEIPTCNTFRVGNNNIADECKKRNERNKRGIIIISVDTDILESSQISAETMKSVLLLIICYNVVVGQEENWEQLPAFNEMYLTSLQRKYYRDLNCLQRVDEILKSKWSSDLDKISIQDLGNVEPEDDFQEPSKPKYNTDEQEWLMEGGSTSRQIDTCIRGLVPDIVPLMSQEEINCLNSIFAYHVEEEIVHEEVFKEFVKASARKQLPFRRFVSFTDFVELMFQSRTPDALGSLERTVYEHAESFLTTEQDRVEPYYIMEQECEWKNAKALREASNSNAKFKEFERQVRDSVNQQLANRVVKNWNLNTTLPRHIYRAWVTARQRMIPEINEEVAKLRTQKKDAQWLCERATKLAYKFSDEQGDILLGADNTYVSLRITEVAKKARGIEKVLEKFKDFRHPVIKTLADRYQNGTRCFSSFVHLVQNHHRFDIALAFVDGQYNYPQFFCKDKNLNLGLIATRFCNCVGSFCVAHGLAALFAEEYTLAQAPDGTFKVVLSGLKSRKKVQSWNRD</sequence>
<proteinExistence type="predicted"/>
<dbReference type="AlphaFoldDB" id="A0A6J0BR04"/>
<dbReference type="GeneID" id="107222201"/>
<organism evidence="2">
    <name type="scientific">Neodiprion lecontei</name>
    <name type="common">Redheaded pine sawfly</name>
    <dbReference type="NCBI Taxonomy" id="441921"/>
    <lineage>
        <taxon>Eukaryota</taxon>
        <taxon>Metazoa</taxon>
        <taxon>Ecdysozoa</taxon>
        <taxon>Arthropoda</taxon>
        <taxon>Hexapoda</taxon>
        <taxon>Insecta</taxon>
        <taxon>Pterygota</taxon>
        <taxon>Neoptera</taxon>
        <taxon>Endopterygota</taxon>
        <taxon>Hymenoptera</taxon>
        <taxon>Tenthredinoidea</taxon>
        <taxon>Diprionidae</taxon>
        <taxon>Diprioninae</taxon>
        <taxon>Neodiprion</taxon>
    </lineage>
</organism>
<reference evidence="2" key="1">
    <citation type="submission" date="2025-08" db="UniProtKB">
        <authorList>
            <consortium name="RefSeq"/>
        </authorList>
    </citation>
    <scope>IDENTIFICATION</scope>
    <source>
        <tissue evidence="2">Thorax and Abdomen</tissue>
    </source>
</reference>
<gene>
    <name evidence="2" type="primary">LOC107222201</name>
</gene>
<keyword evidence="1" id="KW-1185">Reference proteome</keyword>
<protein>
    <submittedName>
        <fullName evidence="2">Uncharacterized protein LOC107222201</fullName>
    </submittedName>
</protein>
<evidence type="ECO:0000313" key="1">
    <source>
        <dbReference type="Proteomes" id="UP000829291"/>
    </source>
</evidence>
<name>A0A6J0BR04_NEOLC</name>
<dbReference type="OrthoDB" id="7685757at2759"/>
<dbReference type="InParanoid" id="A0A6J0BR04"/>
<evidence type="ECO:0000313" key="2">
    <source>
        <dbReference type="RefSeq" id="XP_015516950.2"/>
    </source>
</evidence>
<dbReference type="RefSeq" id="XP_015516950.2">
    <property type="nucleotide sequence ID" value="XM_015661464.2"/>
</dbReference>